<evidence type="ECO:0000313" key="2">
    <source>
        <dbReference type="EMBL" id="CAJ2507234.1"/>
    </source>
</evidence>
<feature type="region of interest" description="Disordered" evidence="1">
    <location>
        <begin position="1"/>
        <end position="44"/>
    </location>
</feature>
<proteinExistence type="predicted"/>
<dbReference type="Proteomes" id="UP001295740">
    <property type="component" value="Unassembled WGS sequence"/>
</dbReference>
<evidence type="ECO:0000256" key="1">
    <source>
        <dbReference type="SAM" id="MobiDB-lite"/>
    </source>
</evidence>
<accession>A0AAI8VLQ8</accession>
<feature type="compositionally biased region" description="Basic and acidic residues" evidence="1">
    <location>
        <begin position="16"/>
        <end position="33"/>
    </location>
</feature>
<dbReference type="AlphaFoldDB" id="A0AAI8VLQ8"/>
<keyword evidence="3" id="KW-1185">Reference proteome</keyword>
<dbReference type="EMBL" id="CAUWAG010000010">
    <property type="protein sequence ID" value="CAJ2507234.1"/>
    <property type="molecule type" value="Genomic_DNA"/>
</dbReference>
<comment type="caution">
    <text evidence="2">The sequence shown here is derived from an EMBL/GenBank/DDBJ whole genome shotgun (WGS) entry which is preliminary data.</text>
</comment>
<reference evidence="2" key="1">
    <citation type="submission" date="2023-10" db="EMBL/GenBank/DDBJ databases">
        <authorList>
            <person name="Hackl T."/>
        </authorList>
    </citation>
    <scope>NUCLEOTIDE SEQUENCE</scope>
</reference>
<name>A0AAI8VLQ8_9PEZI</name>
<gene>
    <name evidence="2" type="ORF">KHLLAP_LOCUS7702</name>
</gene>
<evidence type="ECO:0000313" key="3">
    <source>
        <dbReference type="Proteomes" id="UP001295740"/>
    </source>
</evidence>
<organism evidence="2 3">
    <name type="scientific">Anthostomella pinea</name>
    <dbReference type="NCBI Taxonomy" id="933095"/>
    <lineage>
        <taxon>Eukaryota</taxon>
        <taxon>Fungi</taxon>
        <taxon>Dikarya</taxon>
        <taxon>Ascomycota</taxon>
        <taxon>Pezizomycotina</taxon>
        <taxon>Sordariomycetes</taxon>
        <taxon>Xylariomycetidae</taxon>
        <taxon>Xylariales</taxon>
        <taxon>Xylariaceae</taxon>
        <taxon>Anthostomella</taxon>
    </lineage>
</organism>
<protein>
    <submittedName>
        <fullName evidence="2">Uu.00g084200.m01.CDS01</fullName>
    </submittedName>
</protein>
<sequence>MSTAVGSALEEQFGGRIHEDRADHGKAASDDSLARPSEGMETGNGVQQLLQDVRSQDGNDEENFVPVGTIHNPSLWADRDLFLLGFAYASPSKLEDIRGKYLEHIPQVDTQGIAAKMEDCLGGLDLVLPAAAFKGIRARRATVQPLNGPEVTDRGMQVAVGGRVHQGGWA</sequence>